<reference evidence="3" key="2">
    <citation type="submission" date="2015-08" db="UniProtKB">
        <authorList>
            <consortium name="WormBaseParasite"/>
        </authorList>
    </citation>
    <scope>IDENTIFICATION</scope>
</reference>
<protein>
    <submittedName>
        <fullName evidence="3">Cystatin domain-containing protein</fullName>
    </submittedName>
</protein>
<organism evidence="2 3">
    <name type="scientific">Strongyloides venezuelensis</name>
    <name type="common">Threadworm</name>
    <dbReference type="NCBI Taxonomy" id="75913"/>
    <lineage>
        <taxon>Eukaryota</taxon>
        <taxon>Metazoa</taxon>
        <taxon>Ecdysozoa</taxon>
        <taxon>Nematoda</taxon>
        <taxon>Chromadorea</taxon>
        <taxon>Rhabditida</taxon>
        <taxon>Tylenchina</taxon>
        <taxon>Panagrolaimomorpha</taxon>
        <taxon>Strongyloidoidea</taxon>
        <taxon>Strongyloididae</taxon>
        <taxon>Strongyloides</taxon>
    </lineage>
</organism>
<dbReference type="InterPro" id="IPR046350">
    <property type="entry name" value="Cystatin_sf"/>
</dbReference>
<dbReference type="InterPro" id="IPR000010">
    <property type="entry name" value="Cystatin_dom"/>
</dbReference>
<proteinExistence type="predicted"/>
<reference evidence="2" key="1">
    <citation type="submission" date="2014-07" db="EMBL/GenBank/DDBJ databases">
        <authorList>
            <person name="Martin A.A"/>
            <person name="De Silva N."/>
        </authorList>
    </citation>
    <scope>NUCLEOTIDE SEQUENCE</scope>
</reference>
<dbReference type="WBParaSite" id="SVE_1961400.1">
    <property type="protein sequence ID" value="SVE_1961400.1"/>
    <property type="gene ID" value="SVE_1961400"/>
</dbReference>
<dbReference type="SUPFAM" id="SSF54403">
    <property type="entry name" value="Cystatin/monellin"/>
    <property type="match status" value="1"/>
</dbReference>
<feature type="domain" description="Cystatin" evidence="1">
    <location>
        <begin position="33"/>
        <end position="99"/>
    </location>
</feature>
<evidence type="ECO:0000259" key="1">
    <source>
        <dbReference type="Pfam" id="PF00031"/>
    </source>
</evidence>
<evidence type="ECO:0000313" key="3">
    <source>
        <dbReference type="WBParaSite" id="SVE_1961400.1"/>
    </source>
</evidence>
<dbReference type="Proteomes" id="UP000035680">
    <property type="component" value="Unassembled WGS sequence"/>
</dbReference>
<accession>A0A0K0G4F4</accession>
<keyword evidence="2" id="KW-1185">Reference proteome</keyword>
<name>A0A0K0G4F4_STRVS</name>
<dbReference type="AlphaFoldDB" id="A0A0K0G4F4"/>
<dbReference type="GO" id="GO:0004869">
    <property type="term" value="F:cysteine-type endopeptidase inhibitor activity"/>
    <property type="evidence" value="ECO:0007669"/>
    <property type="project" value="InterPro"/>
</dbReference>
<evidence type="ECO:0000313" key="2">
    <source>
        <dbReference type="Proteomes" id="UP000035680"/>
    </source>
</evidence>
<sequence>MIYLKIPNIIICAFLLTNEIIPILGKSAKIFEFRPINPNSKLIQSYGKKSVEQYNKENKTKNKFVSVKKARKEFNGQDIHYELLVSTTKGNCSSKKKGDCSENLESDVFQSPKEPNNVVLEVLREGQCAEN</sequence>
<dbReference type="Gene3D" id="3.10.450.10">
    <property type="match status" value="1"/>
</dbReference>
<dbReference type="Pfam" id="PF00031">
    <property type="entry name" value="Cystatin"/>
    <property type="match status" value="1"/>
</dbReference>